<dbReference type="KEGG" id="vg:10973754"/>
<evidence type="ECO:0000313" key="1">
    <source>
        <dbReference type="EMBL" id="ABY47761.1"/>
    </source>
</evidence>
<dbReference type="GeneID" id="10973754"/>
<sequence>MTDLKIKTLYTHTTVISHGKRPMTSPHRATALRDNTAGINTCAYRDLCSAEKPVRSCAW</sequence>
<proteinExistence type="predicted"/>
<name>A9YMR2_9BBAC</name>
<reference evidence="1 2" key="1">
    <citation type="journal article" date="2008" name="Virus Genes">
        <title>Genomic sequence analysis of a granulovirus isolated from the Old World bollworm, Helicoverpa armigera.</title>
        <authorList>
            <person name="Harrison R.L."/>
            <person name="Popham H.J."/>
        </authorList>
    </citation>
    <scope>NUCLEOTIDE SEQUENCE [LARGE SCALE GENOMIC DNA]</scope>
</reference>
<keyword evidence="2" id="KW-1185">Reference proteome</keyword>
<dbReference type="RefSeq" id="YP_001649052.1">
    <property type="nucleotide sequence ID" value="NC_010240.1"/>
</dbReference>
<organism evidence="1 2">
    <name type="scientific">Helicoverpa armigera granulovirus</name>
    <dbReference type="NCBI Taxonomy" id="489830"/>
    <lineage>
        <taxon>Viruses</taxon>
        <taxon>Viruses incertae sedis</taxon>
        <taxon>Naldaviricetes</taxon>
        <taxon>Lefavirales</taxon>
        <taxon>Baculoviridae</taxon>
        <taxon>Betabaculovirus</taxon>
        <taxon>Betabaculovirus helarmigerae</taxon>
    </lineage>
</organism>
<evidence type="ECO:0000313" key="2">
    <source>
        <dbReference type="Proteomes" id="UP000203266"/>
    </source>
</evidence>
<dbReference type="EMBL" id="EU255577">
    <property type="protein sequence ID" value="ABY47761.1"/>
    <property type="molecule type" value="Genomic_DNA"/>
</dbReference>
<dbReference type="Proteomes" id="UP000203266">
    <property type="component" value="Segment"/>
</dbReference>
<accession>A9YMR2</accession>
<protein>
    <submittedName>
        <fullName evidence="1">Uncharacterized protein</fullName>
    </submittedName>
</protein>